<dbReference type="InterPro" id="IPR001453">
    <property type="entry name" value="MoaB/Mog_dom"/>
</dbReference>
<dbReference type="InterPro" id="IPR036425">
    <property type="entry name" value="MoaB/Mog-like_dom_sf"/>
</dbReference>
<dbReference type="Gene3D" id="3.40.980.10">
    <property type="entry name" value="MoaB/Mog-like domain"/>
    <property type="match status" value="1"/>
</dbReference>
<name>A0ABU0YGN4_9PROT</name>
<evidence type="ECO:0000259" key="1">
    <source>
        <dbReference type="SMART" id="SM00852"/>
    </source>
</evidence>
<dbReference type="PANTHER" id="PTHR13939">
    <property type="entry name" value="NICOTINAMIDE-NUCLEOTIDE AMIDOHYDROLASE PNCC"/>
    <property type="match status" value="1"/>
</dbReference>
<dbReference type="Proteomes" id="UP001230156">
    <property type="component" value="Unassembled WGS sequence"/>
</dbReference>
<dbReference type="Pfam" id="PF00994">
    <property type="entry name" value="MoCF_biosynth"/>
    <property type="match status" value="1"/>
</dbReference>
<dbReference type="Pfam" id="PF24102">
    <property type="entry name" value="FLAD1_M"/>
    <property type="match status" value="1"/>
</dbReference>
<keyword evidence="3" id="KW-1185">Reference proteome</keyword>
<dbReference type="SMART" id="SM00852">
    <property type="entry name" value="MoCF_biosynth"/>
    <property type="match status" value="1"/>
</dbReference>
<dbReference type="InterPro" id="IPR050101">
    <property type="entry name" value="CinA"/>
</dbReference>
<evidence type="ECO:0000313" key="3">
    <source>
        <dbReference type="Proteomes" id="UP001230156"/>
    </source>
</evidence>
<dbReference type="RefSeq" id="WP_379954288.1">
    <property type="nucleotide sequence ID" value="NZ_JAUYVI010000002.1"/>
</dbReference>
<comment type="caution">
    <text evidence="2">The sequence shown here is derived from an EMBL/GenBank/DDBJ whole genome shotgun (WGS) entry which is preliminary data.</text>
</comment>
<organism evidence="2 3">
    <name type="scientific">Dongia sedimenti</name>
    <dbReference type="NCBI Taxonomy" id="3064282"/>
    <lineage>
        <taxon>Bacteria</taxon>
        <taxon>Pseudomonadati</taxon>
        <taxon>Pseudomonadota</taxon>
        <taxon>Alphaproteobacteria</taxon>
        <taxon>Rhodospirillales</taxon>
        <taxon>Dongiaceae</taxon>
        <taxon>Dongia</taxon>
    </lineage>
</organism>
<reference evidence="3" key="1">
    <citation type="submission" date="2023-08" db="EMBL/GenBank/DDBJ databases">
        <title>Rhodospirillaceae gen. nov., a novel taxon isolated from the Yangtze River Yuezi River estuary sludge.</title>
        <authorList>
            <person name="Ruan L."/>
        </authorList>
    </citation>
    <scope>NUCLEOTIDE SEQUENCE [LARGE SCALE GENOMIC DNA]</scope>
    <source>
        <strain evidence="3">R-7</strain>
    </source>
</reference>
<accession>A0ABU0YGN4</accession>
<feature type="domain" description="MoaB/Mog" evidence="1">
    <location>
        <begin position="16"/>
        <end position="177"/>
    </location>
</feature>
<gene>
    <name evidence="2" type="ORF">Q8A70_04320</name>
</gene>
<dbReference type="SUPFAM" id="SSF53218">
    <property type="entry name" value="Molybdenum cofactor biosynthesis proteins"/>
    <property type="match status" value="1"/>
</dbReference>
<dbReference type="EMBL" id="JAUYVI010000002">
    <property type="protein sequence ID" value="MDQ7246872.1"/>
    <property type="molecule type" value="Genomic_DNA"/>
</dbReference>
<proteinExistence type="predicted"/>
<evidence type="ECO:0000313" key="2">
    <source>
        <dbReference type="EMBL" id="MDQ7246872.1"/>
    </source>
</evidence>
<sequence length="259" mass="27516">MSETKNAKPPKVVTAAILVIGNEILSGRTKDANLHYLATGLTAIGIRLMEARVVPDIEARIVEAVNALRIAYDYVFTTGGIGPTHDDITSDSIAKAFGVKLIKHPKAVELLTRHYGEANLTAARLRMAHVPEGASLIDNPVSTAPGFKIGNVHVLAGVPAICQAMFDGLKGGLARGDPVHSKTVSAHVGEGVIAHDLGELQQRYPKLDIGSYPFFRQGKFGASFVIRGTDEEAIGNAAAELRTIIRNLNAEPIEGETPA</sequence>
<dbReference type="InterPro" id="IPR056596">
    <property type="entry name" value="FLAD1_M"/>
</dbReference>
<dbReference type="CDD" id="cd00885">
    <property type="entry name" value="cinA"/>
    <property type="match status" value="1"/>
</dbReference>
<protein>
    <submittedName>
        <fullName evidence="2">Molybdopterin-binding protein</fullName>
    </submittedName>
</protein>
<dbReference type="PANTHER" id="PTHR13939:SF0">
    <property type="entry name" value="NMN AMIDOHYDROLASE-LIKE PROTEIN YFAY"/>
    <property type="match status" value="1"/>
</dbReference>